<dbReference type="AlphaFoldDB" id="A0A1H2SFQ8"/>
<dbReference type="SUPFAM" id="SSF46785">
    <property type="entry name" value="Winged helix' DNA-binding domain"/>
    <property type="match status" value="2"/>
</dbReference>
<dbReference type="EMBL" id="FNOI01000001">
    <property type="protein sequence ID" value="SDW30466.1"/>
    <property type="molecule type" value="Genomic_DNA"/>
</dbReference>
<dbReference type="RefSeq" id="WP_089944750.1">
    <property type="nucleotide sequence ID" value="NZ_FNOI01000001.1"/>
</dbReference>
<evidence type="ECO:0000256" key="1">
    <source>
        <dbReference type="ARBA" id="ARBA00023015"/>
    </source>
</evidence>
<dbReference type="Pfam" id="PF07729">
    <property type="entry name" value="FCD"/>
    <property type="match status" value="1"/>
</dbReference>
<name>A0A1H2SFQ8_9RHOB</name>
<dbReference type="InterPro" id="IPR011711">
    <property type="entry name" value="GntR_C"/>
</dbReference>
<proteinExistence type="predicted"/>
<evidence type="ECO:0000259" key="5">
    <source>
        <dbReference type="SMART" id="SM00895"/>
    </source>
</evidence>
<dbReference type="InterPro" id="IPR008920">
    <property type="entry name" value="TF_FadR/GntR_C"/>
</dbReference>
<dbReference type="InterPro" id="IPR036388">
    <property type="entry name" value="WH-like_DNA-bd_sf"/>
</dbReference>
<evidence type="ECO:0000256" key="2">
    <source>
        <dbReference type="ARBA" id="ARBA00023125"/>
    </source>
</evidence>
<dbReference type="Pfam" id="PF00392">
    <property type="entry name" value="GntR"/>
    <property type="match status" value="2"/>
</dbReference>
<dbReference type="InterPro" id="IPR000524">
    <property type="entry name" value="Tscrpt_reg_HTH_GntR"/>
</dbReference>
<dbReference type="GO" id="GO:0003677">
    <property type="term" value="F:DNA binding"/>
    <property type="evidence" value="ECO:0007669"/>
    <property type="project" value="UniProtKB-KW"/>
</dbReference>
<gene>
    <name evidence="6" type="ORF">SAMN04488001_0800</name>
</gene>
<evidence type="ECO:0000313" key="7">
    <source>
        <dbReference type="Proteomes" id="UP000199441"/>
    </source>
</evidence>
<dbReference type="SUPFAM" id="SSF48008">
    <property type="entry name" value="GntR ligand-binding domain-like"/>
    <property type="match status" value="1"/>
</dbReference>
<sequence>MARTNTRFIEAYNKALTLCTKATIGEPVPSENALASQLDVSRTIVRSVLTRLHENQIISGTGRNKVVLRQPTPDDRLEGPTRLLSIEELESRFLDWILRMDVPPGTVLNVAQLSKEFSVATHTLQEFLNALSRFSIVTRRPRGGWELNGFTADFAVELSDFRAMLELNSARHLATLPEDHPIWAKLEALEASHHDLLARIDDDYHDFSVLDEKFHETINSVVKNRFVKDFQNIISLVFHYHFQWNKSDERTRNEAAIHEHLAYIDALRSRDTDRAERAARTHLMTSKQTLLDSLKANAHMR</sequence>
<keyword evidence="1" id="KW-0805">Transcription regulation</keyword>
<keyword evidence="7" id="KW-1185">Reference proteome</keyword>
<dbReference type="InterPro" id="IPR036390">
    <property type="entry name" value="WH_DNA-bd_sf"/>
</dbReference>
<evidence type="ECO:0000256" key="3">
    <source>
        <dbReference type="ARBA" id="ARBA00023163"/>
    </source>
</evidence>
<dbReference type="PANTHER" id="PTHR43537">
    <property type="entry name" value="TRANSCRIPTIONAL REGULATOR, GNTR FAMILY"/>
    <property type="match status" value="1"/>
</dbReference>
<feature type="domain" description="HTH gntR-type" evidence="4">
    <location>
        <begin position="89"/>
        <end position="147"/>
    </location>
</feature>
<accession>A0A1H2SFQ8</accession>
<evidence type="ECO:0000259" key="4">
    <source>
        <dbReference type="SMART" id="SM00345"/>
    </source>
</evidence>
<dbReference type="GO" id="GO:0003700">
    <property type="term" value="F:DNA-binding transcription factor activity"/>
    <property type="evidence" value="ECO:0007669"/>
    <property type="project" value="InterPro"/>
</dbReference>
<feature type="domain" description="GntR C-terminal" evidence="5">
    <location>
        <begin position="157"/>
        <end position="285"/>
    </location>
</feature>
<dbReference type="Gene3D" id="1.20.120.530">
    <property type="entry name" value="GntR ligand-binding domain-like"/>
    <property type="match status" value="1"/>
</dbReference>
<organism evidence="6 7">
    <name type="scientific">Litoreibacter albidus</name>
    <dbReference type="NCBI Taxonomy" id="670155"/>
    <lineage>
        <taxon>Bacteria</taxon>
        <taxon>Pseudomonadati</taxon>
        <taxon>Pseudomonadota</taxon>
        <taxon>Alphaproteobacteria</taxon>
        <taxon>Rhodobacterales</taxon>
        <taxon>Roseobacteraceae</taxon>
        <taxon>Litoreibacter</taxon>
    </lineage>
</organism>
<keyword evidence="3" id="KW-0804">Transcription</keyword>
<dbReference type="Gene3D" id="1.10.10.10">
    <property type="entry name" value="Winged helix-like DNA-binding domain superfamily/Winged helix DNA-binding domain"/>
    <property type="match status" value="2"/>
</dbReference>
<keyword evidence="2 6" id="KW-0238">DNA-binding</keyword>
<dbReference type="STRING" id="670155.SAMN04488001_0800"/>
<dbReference type="SMART" id="SM00895">
    <property type="entry name" value="FCD"/>
    <property type="match status" value="1"/>
</dbReference>
<dbReference type="PANTHER" id="PTHR43537:SF51">
    <property type="entry name" value="HTH-TYPE TRANSCRIPTIONAL REGULATOR LGOR-RELATED"/>
    <property type="match status" value="1"/>
</dbReference>
<evidence type="ECO:0000313" key="6">
    <source>
        <dbReference type="EMBL" id="SDW30466.1"/>
    </source>
</evidence>
<dbReference type="OrthoDB" id="9799812at2"/>
<reference evidence="7" key="1">
    <citation type="submission" date="2016-10" db="EMBL/GenBank/DDBJ databases">
        <authorList>
            <person name="Varghese N."/>
            <person name="Submissions S."/>
        </authorList>
    </citation>
    <scope>NUCLEOTIDE SEQUENCE [LARGE SCALE GENOMIC DNA]</scope>
    <source>
        <strain evidence="7">DSM 26922</strain>
    </source>
</reference>
<feature type="domain" description="HTH gntR-type" evidence="4">
    <location>
        <begin position="9"/>
        <end position="68"/>
    </location>
</feature>
<protein>
    <submittedName>
        <fullName evidence="6">DNA-binding transcriptional regulator, GntR family</fullName>
    </submittedName>
</protein>
<dbReference type="Proteomes" id="UP000199441">
    <property type="component" value="Unassembled WGS sequence"/>
</dbReference>
<dbReference type="SMART" id="SM00345">
    <property type="entry name" value="HTH_GNTR"/>
    <property type="match status" value="2"/>
</dbReference>